<dbReference type="Gene3D" id="3.40.630.30">
    <property type="match status" value="1"/>
</dbReference>
<protein>
    <submittedName>
        <fullName evidence="4">GNAT family N-acetyltransferase</fullName>
    </submittedName>
</protein>
<accession>A0ABU3PC58</accession>
<dbReference type="CDD" id="cd04301">
    <property type="entry name" value="NAT_SF"/>
    <property type="match status" value="1"/>
</dbReference>
<dbReference type="Proteomes" id="UP001246372">
    <property type="component" value="Unassembled WGS sequence"/>
</dbReference>
<reference evidence="4" key="1">
    <citation type="submission" date="2023-09" db="EMBL/GenBank/DDBJ databases">
        <title>Paucibacter sp. APW11 Genome sequencing and assembly.</title>
        <authorList>
            <person name="Kim I."/>
        </authorList>
    </citation>
    <scope>NUCLEOTIDE SEQUENCE</scope>
    <source>
        <strain evidence="4">APW11</strain>
    </source>
</reference>
<feature type="domain" description="N-acetyltransferase" evidence="3">
    <location>
        <begin position="5"/>
        <end position="157"/>
    </location>
</feature>
<organism evidence="4 5">
    <name type="scientific">Roseateles aquae</name>
    <dbReference type="NCBI Taxonomy" id="3077235"/>
    <lineage>
        <taxon>Bacteria</taxon>
        <taxon>Pseudomonadati</taxon>
        <taxon>Pseudomonadota</taxon>
        <taxon>Betaproteobacteria</taxon>
        <taxon>Burkholderiales</taxon>
        <taxon>Sphaerotilaceae</taxon>
        <taxon>Roseateles</taxon>
    </lineage>
</organism>
<dbReference type="PROSITE" id="PS51186">
    <property type="entry name" value="GNAT"/>
    <property type="match status" value="1"/>
</dbReference>
<dbReference type="PANTHER" id="PTHR43877">
    <property type="entry name" value="AMINOALKYLPHOSPHONATE N-ACETYLTRANSFERASE-RELATED-RELATED"/>
    <property type="match status" value="1"/>
</dbReference>
<proteinExistence type="predicted"/>
<evidence type="ECO:0000256" key="2">
    <source>
        <dbReference type="ARBA" id="ARBA00023315"/>
    </source>
</evidence>
<keyword evidence="2" id="KW-0012">Acyltransferase</keyword>
<dbReference type="InterPro" id="IPR050832">
    <property type="entry name" value="Bact_Acetyltransf"/>
</dbReference>
<keyword evidence="5" id="KW-1185">Reference proteome</keyword>
<dbReference type="SUPFAM" id="SSF55729">
    <property type="entry name" value="Acyl-CoA N-acyltransferases (Nat)"/>
    <property type="match status" value="1"/>
</dbReference>
<gene>
    <name evidence="4" type="ORF">RQP53_12600</name>
</gene>
<dbReference type="EMBL" id="JAVXZY010000004">
    <property type="protein sequence ID" value="MDT9000108.1"/>
    <property type="molecule type" value="Genomic_DNA"/>
</dbReference>
<dbReference type="Pfam" id="PF00583">
    <property type="entry name" value="Acetyltransf_1"/>
    <property type="match status" value="1"/>
</dbReference>
<evidence type="ECO:0000256" key="1">
    <source>
        <dbReference type="ARBA" id="ARBA00022679"/>
    </source>
</evidence>
<comment type="caution">
    <text evidence="4">The sequence shown here is derived from an EMBL/GenBank/DDBJ whole genome shotgun (WGS) entry which is preliminary data.</text>
</comment>
<dbReference type="PANTHER" id="PTHR43877:SF1">
    <property type="entry name" value="ACETYLTRANSFERASE"/>
    <property type="match status" value="1"/>
</dbReference>
<evidence type="ECO:0000313" key="4">
    <source>
        <dbReference type="EMBL" id="MDT9000108.1"/>
    </source>
</evidence>
<keyword evidence="1" id="KW-0808">Transferase</keyword>
<sequence>MADELNFRLATADDLPAVLDLLVAAGIDEREDLELDGALAIWPLMQARGAELLLMEQGEGPERQLLGTLTLYILPLLAHRQASEALVEDVAIAPEAQGRGLGRRLIQHAMQRASAAGCYKLVLSSNQRRVEAHAFYERLGFERHGFSFVVPLDATRG</sequence>
<name>A0ABU3PC58_9BURK</name>
<dbReference type="RefSeq" id="WP_315650658.1">
    <property type="nucleotide sequence ID" value="NZ_JAVXZY010000004.1"/>
</dbReference>
<dbReference type="InterPro" id="IPR016181">
    <property type="entry name" value="Acyl_CoA_acyltransferase"/>
</dbReference>
<evidence type="ECO:0000313" key="5">
    <source>
        <dbReference type="Proteomes" id="UP001246372"/>
    </source>
</evidence>
<evidence type="ECO:0000259" key="3">
    <source>
        <dbReference type="PROSITE" id="PS51186"/>
    </source>
</evidence>
<dbReference type="InterPro" id="IPR000182">
    <property type="entry name" value="GNAT_dom"/>
</dbReference>